<dbReference type="PROSITE" id="PS50883">
    <property type="entry name" value="EAL"/>
    <property type="match status" value="1"/>
</dbReference>
<proteinExistence type="predicted"/>
<evidence type="ECO:0000259" key="2">
    <source>
        <dbReference type="PROSITE" id="PS50883"/>
    </source>
</evidence>
<dbReference type="Gene3D" id="3.30.70.270">
    <property type="match status" value="1"/>
</dbReference>
<dbReference type="NCBIfam" id="TIGR00254">
    <property type="entry name" value="GGDEF"/>
    <property type="match status" value="1"/>
</dbReference>
<dbReference type="InterPro" id="IPR050706">
    <property type="entry name" value="Cyclic-di-GMP_PDE-like"/>
</dbReference>
<protein>
    <submittedName>
        <fullName evidence="4">Bifunctional diguanylate cyclase/phosphodiesterase</fullName>
    </submittedName>
</protein>
<dbReference type="SMART" id="SM00267">
    <property type="entry name" value="GGDEF"/>
    <property type="match status" value="1"/>
</dbReference>
<dbReference type="EMBL" id="JAWONS010000238">
    <property type="protein sequence ID" value="MDW2798803.1"/>
    <property type="molecule type" value="Genomic_DNA"/>
</dbReference>
<reference evidence="4 5" key="1">
    <citation type="submission" date="2023-10" db="EMBL/GenBank/DDBJ databases">
        <title>A novel Glycoside Hydrolase 43-Like Enzyme from Clostrdium boliviensis is an Endo-xylanase, and a Candidate for Xylooligosaccharides Production from Different Xylan Substrates.</title>
        <authorList>
            <person name="Alvarez M.T."/>
            <person name="Rocabado-Villegas L.R."/>
            <person name="Salas-Veizaga D.M."/>
            <person name="Linares-Pasten J.A."/>
            <person name="Gudmundsdottir E.E."/>
            <person name="Hreggvidsson G.O."/>
            <person name="Adlercreutz P."/>
            <person name="Nordberg Karlsson E."/>
        </authorList>
    </citation>
    <scope>NUCLEOTIDE SEQUENCE [LARGE SCALE GENOMIC DNA]</scope>
    <source>
        <strain evidence="4 5">E-1</strain>
    </source>
</reference>
<dbReference type="InterPro" id="IPR043128">
    <property type="entry name" value="Rev_trsase/Diguanyl_cyclase"/>
</dbReference>
<dbReference type="PROSITE" id="PS50887">
    <property type="entry name" value="GGDEF"/>
    <property type="match status" value="1"/>
</dbReference>
<feature type="region of interest" description="Disordered" evidence="1">
    <location>
        <begin position="1"/>
        <end position="25"/>
    </location>
</feature>
<accession>A0ABU4GMI0</accession>
<dbReference type="InterPro" id="IPR029787">
    <property type="entry name" value="Nucleotide_cyclase"/>
</dbReference>
<dbReference type="PANTHER" id="PTHR33121:SF70">
    <property type="entry name" value="SIGNALING PROTEIN YKOW"/>
    <property type="match status" value="1"/>
</dbReference>
<dbReference type="Pfam" id="PF00563">
    <property type="entry name" value="EAL"/>
    <property type="match status" value="1"/>
</dbReference>
<dbReference type="SMART" id="SM00052">
    <property type="entry name" value="EAL"/>
    <property type="match status" value="1"/>
</dbReference>
<dbReference type="Pfam" id="PF00990">
    <property type="entry name" value="GGDEF"/>
    <property type="match status" value="1"/>
</dbReference>
<dbReference type="InterPro" id="IPR035919">
    <property type="entry name" value="EAL_sf"/>
</dbReference>
<dbReference type="PANTHER" id="PTHR33121">
    <property type="entry name" value="CYCLIC DI-GMP PHOSPHODIESTERASE PDEF"/>
    <property type="match status" value="1"/>
</dbReference>
<dbReference type="SUPFAM" id="SSF55073">
    <property type="entry name" value="Nucleotide cyclase"/>
    <property type="match status" value="1"/>
</dbReference>
<comment type="caution">
    <text evidence="4">The sequence shown here is derived from an EMBL/GenBank/DDBJ whole genome shotgun (WGS) entry which is preliminary data.</text>
</comment>
<name>A0ABU4GMI0_9CLOT</name>
<evidence type="ECO:0000313" key="4">
    <source>
        <dbReference type="EMBL" id="MDW2798803.1"/>
    </source>
</evidence>
<organism evidence="4 5">
    <name type="scientific">Clostridium boliviensis</name>
    <dbReference type="NCBI Taxonomy" id="318465"/>
    <lineage>
        <taxon>Bacteria</taxon>
        <taxon>Bacillati</taxon>
        <taxon>Bacillota</taxon>
        <taxon>Clostridia</taxon>
        <taxon>Eubacteriales</taxon>
        <taxon>Clostridiaceae</taxon>
        <taxon>Clostridium</taxon>
    </lineage>
</organism>
<gene>
    <name evidence="4" type="ORF">RZO55_14590</name>
</gene>
<evidence type="ECO:0000256" key="1">
    <source>
        <dbReference type="SAM" id="MobiDB-lite"/>
    </source>
</evidence>
<dbReference type="Proteomes" id="UP001276854">
    <property type="component" value="Unassembled WGS sequence"/>
</dbReference>
<feature type="domain" description="EAL" evidence="2">
    <location>
        <begin position="187"/>
        <end position="441"/>
    </location>
</feature>
<dbReference type="CDD" id="cd01948">
    <property type="entry name" value="EAL"/>
    <property type="match status" value="1"/>
</dbReference>
<keyword evidence="5" id="KW-1185">Reference proteome</keyword>
<feature type="domain" description="GGDEF" evidence="3">
    <location>
        <begin position="48"/>
        <end position="178"/>
    </location>
</feature>
<dbReference type="RefSeq" id="WP_318065014.1">
    <property type="nucleotide sequence ID" value="NZ_JAWONS010000238.1"/>
</dbReference>
<sequence>MHWFQNKESKHPDDKQAVLPEQTKDSSVKLERDACLKHLGQALSSNNERGVVLKLYIENFKQLNQLLGYEYCENLLNQILTYLKETCTNNVYHYIGVEYVIILDHFTQGQAMNLAEEIAGRFDHAWKIDGTDCLCSVEMGLCAYPGHAATSEQMLKCLDLAVTRAGEAGPNQAVTFDSTLQNQLLRRQAIALYIKTALEKEEVEILYRPTYSTDTKNFTRAELSMRIFIKGLGLIGASEFMPVAEDSGQIRALLYYALDKVCQCIRQAEDAGCEFESITLPVSPVLFLQEDFIDEVSKVINTYHVPQGKLALELKESSLTMGYLNLGIMLQKLADMGVELILNEFGSGCSSISAILDLPIQTLKLERLFIWQLETNEKSKYIIEGLIRMAGDLDLTMIAEGVETENQVSELTNAGCSFQQGFYYSPPLKQENLINILGKNKEESAPYIFEE</sequence>
<dbReference type="InterPro" id="IPR001633">
    <property type="entry name" value="EAL_dom"/>
</dbReference>
<evidence type="ECO:0000313" key="5">
    <source>
        <dbReference type="Proteomes" id="UP001276854"/>
    </source>
</evidence>
<dbReference type="Gene3D" id="3.20.20.450">
    <property type="entry name" value="EAL domain"/>
    <property type="match status" value="1"/>
</dbReference>
<dbReference type="InterPro" id="IPR000160">
    <property type="entry name" value="GGDEF_dom"/>
</dbReference>
<evidence type="ECO:0000259" key="3">
    <source>
        <dbReference type="PROSITE" id="PS50887"/>
    </source>
</evidence>
<dbReference type="SUPFAM" id="SSF141868">
    <property type="entry name" value="EAL domain-like"/>
    <property type="match status" value="1"/>
</dbReference>